<gene>
    <name evidence="2" type="ORF">BU14_0239s0013</name>
</gene>
<dbReference type="PROSITE" id="PS51318">
    <property type="entry name" value="TAT"/>
    <property type="match status" value="1"/>
</dbReference>
<accession>A0A1X6P3E1</accession>
<dbReference type="Proteomes" id="UP000218209">
    <property type="component" value="Unassembled WGS sequence"/>
</dbReference>
<name>A0A1X6P3E1_PORUM</name>
<dbReference type="Gene3D" id="2.70.50.70">
    <property type="match status" value="1"/>
</dbReference>
<feature type="signal peptide" evidence="1">
    <location>
        <begin position="1"/>
        <end position="28"/>
    </location>
</feature>
<dbReference type="AlphaFoldDB" id="A0A1X6P3E1"/>
<dbReference type="OrthoDB" id="6017291at2759"/>
<evidence type="ECO:0000313" key="3">
    <source>
        <dbReference type="Proteomes" id="UP000218209"/>
    </source>
</evidence>
<sequence length="540" mass="58741">MAFFPRLTGRRPTLMATAALLATVTALATTAPAPAAAHSFLSMPLPISRLDGCRIGGVGGTPGHCPGPCPNSDFRPDTSSKNPAAIYRRGSQYEVRWTRNNHEGGIVRWAMVPVSEMWDMGSHERNAFHWSCWNINRFKCGAMDHNRDCYFDTSNMAFKDQLRIPNNLPDGDYVLGWTWYGGGEGPVGKQAIFGDYYDCSYVRVEGGNPLADKHIPTFSGDATGTCLSTVNRPGICKREPCAPMPYVRRRVPVEFEGGRHPPPIYASNFPNVATQYRYDYDYTVATQSVFSEAAVKPAGSSVRVRELRLVDINSNQIMWFADLTKPIKFGYDAKLSIMAEVSGPVKRVEWFINSRKTHQDTGAPFSIAGDFRDRFYEMKHAKTDRRMFITARAIGPDDHEDYLSTDIVFFKDGGVPSQYIGNSKRMALPEAARAARLAAGKFVRGRPPMPPAEAVVTADRTADANADAEAAAAPAATALARTAKVPAASVVHAAAAAPAEAVVRITKRATAAKAVARQATFAAKGTRQRRVAAAAVSPAA</sequence>
<evidence type="ECO:0000256" key="1">
    <source>
        <dbReference type="SAM" id="SignalP"/>
    </source>
</evidence>
<dbReference type="EMBL" id="KV918906">
    <property type="protein sequence ID" value="OSX75358.1"/>
    <property type="molecule type" value="Genomic_DNA"/>
</dbReference>
<proteinExistence type="predicted"/>
<keyword evidence="1" id="KW-0732">Signal</keyword>
<feature type="chain" id="PRO_5010871796" evidence="1">
    <location>
        <begin position="29"/>
        <end position="540"/>
    </location>
</feature>
<dbReference type="InterPro" id="IPR006311">
    <property type="entry name" value="TAT_signal"/>
</dbReference>
<protein>
    <submittedName>
        <fullName evidence="2">Uncharacterized protein</fullName>
    </submittedName>
</protein>
<evidence type="ECO:0000313" key="2">
    <source>
        <dbReference type="EMBL" id="OSX75358.1"/>
    </source>
</evidence>
<organism evidence="2 3">
    <name type="scientific">Porphyra umbilicalis</name>
    <name type="common">Purple laver</name>
    <name type="synonym">Red alga</name>
    <dbReference type="NCBI Taxonomy" id="2786"/>
    <lineage>
        <taxon>Eukaryota</taxon>
        <taxon>Rhodophyta</taxon>
        <taxon>Bangiophyceae</taxon>
        <taxon>Bangiales</taxon>
        <taxon>Bangiaceae</taxon>
        <taxon>Porphyra</taxon>
    </lineage>
</organism>
<keyword evidence="3" id="KW-1185">Reference proteome</keyword>
<reference evidence="2 3" key="1">
    <citation type="submission" date="2017-03" db="EMBL/GenBank/DDBJ databases">
        <title>WGS assembly of Porphyra umbilicalis.</title>
        <authorList>
            <person name="Brawley S.H."/>
            <person name="Blouin N.A."/>
            <person name="Ficko-Blean E."/>
            <person name="Wheeler G.L."/>
            <person name="Lohr M."/>
            <person name="Goodson H.V."/>
            <person name="Jenkins J.W."/>
            <person name="Blaby-Haas C.E."/>
            <person name="Helliwell K.E."/>
            <person name="Chan C."/>
            <person name="Marriage T."/>
            <person name="Bhattacharya D."/>
            <person name="Klein A.S."/>
            <person name="Badis Y."/>
            <person name="Brodie J."/>
            <person name="Cao Y."/>
            <person name="Collen J."/>
            <person name="Dittami S.M."/>
            <person name="Gachon C.M."/>
            <person name="Green B.R."/>
            <person name="Karpowicz S."/>
            <person name="Kim J.W."/>
            <person name="Kudahl U."/>
            <person name="Lin S."/>
            <person name="Michel G."/>
            <person name="Mittag M."/>
            <person name="Olson B.J."/>
            <person name="Pangilinan J."/>
            <person name="Peng Y."/>
            <person name="Qiu H."/>
            <person name="Shu S."/>
            <person name="Singer J.T."/>
            <person name="Smith A.G."/>
            <person name="Sprecher B.N."/>
            <person name="Wagner V."/>
            <person name="Wang W."/>
            <person name="Wang Z.-Y."/>
            <person name="Yan J."/>
            <person name="Yarish C."/>
            <person name="Zoeuner-Riek S."/>
            <person name="Zhuang Y."/>
            <person name="Zou Y."/>
            <person name="Lindquist E.A."/>
            <person name="Grimwood J."/>
            <person name="Barry K."/>
            <person name="Rokhsar D.S."/>
            <person name="Schmutz J."/>
            <person name="Stiller J.W."/>
            <person name="Grossman A.R."/>
            <person name="Prochnik S.E."/>
        </authorList>
    </citation>
    <scope>NUCLEOTIDE SEQUENCE [LARGE SCALE GENOMIC DNA]</scope>
    <source>
        <strain evidence="2">4086291</strain>
    </source>
</reference>